<proteinExistence type="inferred from homology"/>
<evidence type="ECO:0000313" key="5">
    <source>
        <dbReference type="EMBL" id="BBF84873.1"/>
    </source>
</evidence>
<feature type="domain" description="Baseplate protein J-like barrel" evidence="2">
    <location>
        <begin position="92"/>
        <end position="169"/>
    </location>
</feature>
<organism evidence="5 6">
    <name type="scientific">Aquitalea magnusonii</name>
    <dbReference type="NCBI Taxonomy" id="332411"/>
    <lineage>
        <taxon>Bacteria</taxon>
        <taxon>Pseudomonadati</taxon>
        <taxon>Pseudomonadota</taxon>
        <taxon>Betaproteobacteria</taxon>
        <taxon>Neisseriales</taxon>
        <taxon>Chromobacteriaceae</taxon>
        <taxon>Aquitalea</taxon>
    </lineage>
</organism>
<sequence>MAYPLLTMAQIRADMLRDIRNLLPEADVGADSDYFIRATSVASAVEGLYQHQAWMVRQIFPDTADHDYLLLHARLRGLAPKPAVTASGRMLLRGNPGSPVAAGVQGKWGDQLYVSREAGLIGADGTATLAAAAMQAGLAGNAPDDARLELLAPPPGVQSAAVLTEMRGGVEEESDAELLARLLDLIRRPPAGGNVHDYRRWALEVPGVSAAYVYPLRRGLGTVDIIITSAGGLPSVETLAAVQTHIDALRPVTARHSLVAAPTVRLVDVELQLALSGLTLEQARLQLTPQLHTRFDQLAPGQLLVRSQLETLASSLPGVVDRRIVLPAANVQPLVNEQRVEWLRLGRLDIKAMP</sequence>
<reference evidence="6" key="1">
    <citation type="journal article" date="2017" name="Biotechnol. Biofuels">
        <title>Evaluation of environmental bacterial communities as a factor affecting the growth of duckweed Lemna minor.</title>
        <authorList>
            <person name="Ishizawa H."/>
            <person name="Kuroda M."/>
            <person name="Morikawa M."/>
            <person name="Ike M."/>
        </authorList>
    </citation>
    <scope>NUCLEOTIDE SEQUENCE [LARGE SCALE GENOMIC DNA]</scope>
    <source>
        <strain evidence="6">H3</strain>
    </source>
</reference>
<dbReference type="AlphaFoldDB" id="A0A3G9GDJ7"/>
<dbReference type="STRING" id="332411.VI06_18315"/>
<dbReference type="Pfam" id="PF26078">
    <property type="entry name" value="Baseplate_J_M"/>
    <property type="match status" value="1"/>
</dbReference>
<comment type="similarity">
    <text evidence="1">Belongs to the Mu gp47/PBSX XkdT family.</text>
</comment>
<gene>
    <name evidence="5" type="ORF">DLM_1249</name>
</gene>
<protein>
    <submittedName>
        <fullName evidence="5">Phage FluMu protein gp47</fullName>
    </submittedName>
</protein>
<feature type="domain" description="Baseplate J-like C-terminal" evidence="4">
    <location>
        <begin position="267"/>
        <end position="348"/>
    </location>
</feature>
<reference evidence="6" key="3">
    <citation type="journal article" date="2017" name="Plant Physiol. Biochem.">
        <title>Differential oxidative and antioxidative response of duckweed Lemna minor toward plant growth promoting/inhibiting bacteria.</title>
        <authorList>
            <person name="Ishizawa H."/>
            <person name="Kuroda M."/>
            <person name="Morikawa M."/>
            <person name="Ike M."/>
        </authorList>
    </citation>
    <scope>NUCLEOTIDE SEQUENCE [LARGE SCALE GENOMIC DNA]</scope>
    <source>
        <strain evidence="6">H3</strain>
    </source>
</reference>
<feature type="domain" description="Baseplate J-like central" evidence="3">
    <location>
        <begin position="190"/>
        <end position="256"/>
    </location>
</feature>
<dbReference type="PANTHER" id="PTHR37829">
    <property type="entry name" value="PHAGE-LIKE ELEMENT PBSX PROTEIN XKDT"/>
    <property type="match status" value="1"/>
</dbReference>
<name>A0A3G9GDJ7_9NEIS</name>
<dbReference type="InterPro" id="IPR058531">
    <property type="entry name" value="Baseplate_J_M"/>
</dbReference>
<evidence type="ECO:0000259" key="3">
    <source>
        <dbReference type="Pfam" id="PF26078"/>
    </source>
</evidence>
<dbReference type="EMBL" id="AP018823">
    <property type="protein sequence ID" value="BBF84873.1"/>
    <property type="molecule type" value="Genomic_DNA"/>
</dbReference>
<dbReference type="Pfam" id="PF04865">
    <property type="entry name" value="Baseplate_J"/>
    <property type="match status" value="1"/>
</dbReference>
<evidence type="ECO:0000259" key="2">
    <source>
        <dbReference type="Pfam" id="PF04865"/>
    </source>
</evidence>
<dbReference type="Proteomes" id="UP000198290">
    <property type="component" value="Chromosome"/>
</dbReference>
<dbReference type="RefSeq" id="WP_089085459.1">
    <property type="nucleotide sequence ID" value="NZ_AP018823.1"/>
</dbReference>
<dbReference type="Pfam" id="PF26079">
    <property type="entry name" value="Baseplate_J_C"/>
    <property type="match status" value="1"/>
</dbReference>
<reference evidence="5 6" key="2">
    <citation type="journal article" date="2017" name="Genome Announc.">
        <title>Draft genome sequence of Aquitalea magnusonii strain H3, a plant growth-promoting bacterium of duckweed Lemna minor.</title>
        <authorList>
            <person name="Ishizawa H."/>
            <person name="Kuroda M."/>
            <person name="Ike M."/>
        </authorList>
    </citation>
    <scope>NUCLEOTIDE SEQUENCE [LARGE SCALE GENOMIC DNA]</scope>
    <source>
        <strain evidence="5 6">H3</strain>
    </source>
</reference>
<accession>A0A3G9GDJ7</accession>
<keyword evidence="6" id="KW-1185">Reference proteome</keyword>
<dbReference type="KEGG" id="amah:DLM_1249"/>
<dbReference type="InterPro" id="IPR006949">
    <property type="entry name" value="Barrel_Baseplate_J-like"/>
</dbReference>
<evidence type="ECO:0000313" key="6">
    <source>
        <dbReference type="Proteomes" id="UP000198290"/>
    </source>
</evidence>
<dbReference type="PANTHER" id="PTHR37829:SF3">
    <property type="entry name" value="PROTEIN JAYE-RELATED"/>
    <property type="match status" value="1"/>
</dbReference>
<dbReference type="InterPro" id="IPR052399">
    <property type="entry name" value="Phage_Baseplate_Assmbl_Protein"/>
</dbReference>
<dbReference type="OrthoDB" id="7565172at2"/>
<evidence type="ECO:0000256" key="1">
    <source>
        <dbReference type="ARBA" id="ARBA00038087"/>
    </source>
</evidence>
<evidence type="ECO:0000259" key="4">
    <source>
        <dbReference type="Pfam" id="PF26079"/>
    </source>
</evidence>
<dbReference type="InterPro" id="IPR058530">
    <property type="entry name" value="Baseplate_J-like_C"/>
</dbReference>